<dbReference type="InterPro" id="IPR015898">
    <property type="entry name" value="G-protein_gamma-like_dom"/>
</dbReference>
<feature type="coiled-coil region" evidence="6">
    <location>
        <begin position="53"/>
        <end position="97"/>
    </location>
</feature>
<evidence type="ECO:0000256" key="3">
    <source>
        <dbReference type="ARBA" id="ARBA00023054"/>
    </source>
</evidence>
<dbReference type="PANTHER" id="PTHR35129:SF6">
    <property type="entry name" value="G PROTEIN GAMMA DOMAIN-CONTAINING PROTEIN"/>
    <property type="match status" value="1"/>
</dbReference>
<evidence type="ECO:0000313" key="9">
    <source>
        <dbReference type="Proteomes" id="UP001314170"/>
    </source>
</evidence>
<evidence type="ECO:0000256" key="1">
    <source>
        <dbReference type="ARBA" id="ARBA00004236"/>
    </source>
</evidence>
<keyword evidence="2" id="KW-1003">Cell membrane</keyword>
<dbReference type="InterPro" id="IPR045878">
    <property type="entry name" value="GG1/2"/>
</dbReference>
<reference evidence="8 9" key="1">
    <citation type="submission" date="2024-01" db="EMBL/GenBank/DDBJ databases">
        <authorList>
            <person name="Waweru B."/>
        </authorList>
    </citation>
    <scope>NUCLEOTIDE SEQUENCE [LARGE SCALE GENOMIC DNA]</scope>
</reference>
<name>A0AAV1RMZ9_9ROSI</name>
<dbReference type="Pfam" id="PF00631">
    <property type="entry name" value="G-gamma"/>
    <property type="match status" value="1"/>
</dbReference>
<evidence type="ECO:0000256" key="6">
    <source>
        <dbReference type="SAM" id="Coils"/>
    </source>
</evidence>
<comment type="caution">
    <text evidence="8">The sequence shown here is derived from an EMBL/GenBank/DDBJ whole genome shotgun (WGS) entry which is preliminary data.</text>
</comment>
<accession>A0AAV1RMZ9</accession>
<dbReference type="GO" id="GO:0005886">
    <property type="term" value="C:plasma membrane"/>
    <property type="evidence" value="ECO:0007669"/>
    <property type="project" value="UniProtKB-SubCell"/>
</dbReference>
<evidence type="ECO:0000256" key="2">
    <source>
        <dbReference type="ARBA" id="ARBA00022475"/>
    </source>
</evidence>
<evidence type="ECO:0000256" key="4">
    <source>
        <dbReference type="ARBA" id="ARBA00023136"/>
    </source>
</evidence>
<dbReference type="PANTHER" id="PTHR35129">
    <property type="entry name" value="GUANINE NUCLEOTIDE-BINDING PROTEIN SUBUNIT GAMMA 1"/>
    <property type="match status" value="1"/>
</dbReference>
<dbReference type="Proteomes" id="UP001314170">
    <property type="component" value="Unassembled WGS sequence"/>
</dbReference>
<dbReference type="GO" id="GO:0007186">
    <property type="term" value="P:G protein-coupled receptor signaling pathway"/>
    <property type="evidence" value="ECO:0007669"/>
    <property type="project" value="InterPro"/>
</dbReference>
<organism evidence="8 9">
    <name type="scientific">Dovyalis caffra</name>
    <dbReference type="NCBI Taxonomy" id="77055"/>
    <lineage>
        <taxon>Eukaryota</taxon>
        <taxon>Viridiplantae</taxon>
        <taxon>Streptophyta</taxon>
        <taxon>Embryophyta</taxon>
        <taxon>Tracheophyta</taxon>
        <taxon>Spermatophyta</taxon>
        <taxon>Magnoliopsida</taxon>
        <taxon>eudicotyledons</taxon>
        <taxon>Gunneridae</taxon>
        <taxon>Pentapetalae</taxon>
        <taxon>rosids</taxon>
        <taxon>fabids</taxon>
        <taxon>Malpighiales</taxon>
        <taxon>Salicaceae</taxon>
        <taxon>Flacourtieae</taxon>
        <taxon>Dovyalis</taxon>
    </lineage>
</organism>
<evidence type="ECO:0000259" key="7">
    <source>
        <dbReference type="Pfam" id="PF00631"/>
    </source>
</evidence>
<keyword evidence="4" id="KW-0472">Membrane</keyword>
<gene>
    <name evidence="8" type="ORF">DCAF_LOCUS12282</name>
</gene>
<keyword evidence="5" id="KW-0807">Transducer</keyword>
<dbReference type="AlphaFoldDB" id="A0AAV1RMZ9"/>
<feature type="domain" description="G protein gamma" evidence="7">
    <location>
        <begin position="58"/>
        <end position="103"/>
    </location>
</feature>
<dbReference type="EMBL" id="CAWUPB010001010">
    <property type="protein sequence ID" value="CAK7337255.1"/>
    <property type="molecule type" value="Genomic_DNA"/>
</dbReference>
<comment type="subcellular location">
    <subcellularLocation>
        <location evidence="1">Cell membrane</location>
    </subcellularLocation>
</comment>
<protein>
    <recommendedName>
        <fullName evidence="7">G protein gamma domain-containing protein</fullName>
    </recommendedName>
</protein>
<evidence type="ECO:0000256" key="5">
    <source>
        <dbReference type="ARBA" id="ARBA00023224"/>
    </source>
</evidence>
<evidence type="ECO:0000313" key="8">
    <source>
        <dbReference type="EMBL" id="CAK7337255.1"/>
    </source>
</evidence>
<keyword evidence="9" id="KW-1185">Reference proteome</keyword>
<proteinExistence type="predicted"/>
<keyword evidence="3 6" id="KW-0175">Coiled coil</keyword>
<sequence length="104" mass="11203">MSKEAKGVLAASIVDAIKASCKCRSDSSGPLTERLHSLGAAAAAASVADTRGKHRIQAELKRIEQEARFLEAKLEQLDKLEKASTACKEMLNNVESRPDPLLPM</sequence>